<dbReference type="PANTHER" id="PTHR22895:SF0">
    <property type="entry name" value="ARMADILLO REPEAT-CONTAINING PROTEIN 6"/>
    <property type="match status" value="1"/>
</dbReference>
<organism evidence="9 10">
    <name type="scientific">Hondaea fermentalgiana</name>
    <dbReference type="NCBI Taxonomy" id="2315210"/>
    <lineage>
        <taxon>Eukaryota</taxon>
        <taxon>Sar</taxon>
        <taxon>Stramenopiles</taxon>
        <taxon>Bigyra</taxon>
        <taxon>Labyrinthulomycetes</taxon>
        <taxon>Thraustochytrida</taxon>
        <taxon>Thraustochytriidae</taxon>
        <taxon>Hondaea</taxon>
    </lineage>
</organism>
<sequence length="1352" mass="147865">MTNFVDSREAVHTAAEANGKTARTWKSHAHARGDRGVVRKPLTRLAQRPDGRTHRDPTPTSTPTNGGEHDFFVDHAEIDALLREDDGYVEEDGDCDNHNDFSKNRDEEVYLAASARDLKESGFAAAPLTREDLDASTFSSLSSLNNTSSAPAFHVGPGLTASGNLSTSSASASSSKENRPQVGHEEDLAASEGHGAQSATHEALFCEQGGLDAENDAPSSGLAAQLVPKREELRDRLAFMLETERRYQVQDDYIESVQMDGMRPVWRRRLFEWMFEFVDEYDIGICTVTTAMNYVDRYLSHVSTKKCILQLVALAAILIATKLCETRPISIQELQGLAEGIYLESDIRLMELELLRVLAWELNPVTPFAFLRHLILYFDSVDRNLREKVLSFAETFLEIVLCEYVFVQFSPSETATASLLCAFDICNCRCTALGTSLGAVHPGRVASCKAILLKYVREVFPEYFRAEDVVTPDCVADIDLSKLDQRNNWDESKRVWTFCYGFSMDMEIIATMRTHRKSDDVLAQACDTLGILAAKNDHNKLILGQELDVGKEIIASMCEHRAVAIFQEKACVALCHLAANDRNKVILGQELNVGTEILAAMRANPWSPSLQEKACMTFYNLAVNDRNKVILGQELEVGKEIVLAMRAHSDSASLQEQACKALSSLAAWDRNKEILGQKLEVDKEIVAAMLAHPGNASIQEQACSVLLRLTENERNKKVLGQKHEVVKAILAAMSAHLTSAVIQEKACRALWNLASIESNRAILGQELEVGENIVAAMRAHPGSSAVQYAACAGLMNLTLDDQNCLILEQKLGIVKVIVAAMTAHIWNGDIQEVACEALRNIATNDKNDVILGQEFQVGEAIVAAMRAHLTSKGVQENACGALWQLAANDARNKVILGQNLEVGKHIVAAMREHVSQANLQANACGALWSLAANDRNKAILGQELEAGNMIVAAMRAHPASASVQMRACGSLWNLAFDTCNREMLWRKLKVGKEIVAAMRAHIGSEGRDLSGRIKSLTEYTILGSLFWLFIGILPFERNGLGRLSAEIVSAMRSNPGSADVQEDACSSLVVLAADDHNKVTLGQELEVGRDIVAAMRNHLGSANLQEIACFAVMVLAANVRNKEILGGELEVGDEIVAAMRMHPGSADVQEVACWALERLAANDRNKAILGQDLEATEAIVAATRAHPGVAAIQRKECGTLWNLAHNGVNETLTFDTCNEIVAVMRAHPENENLQRSACKVLDQLAVKDRIAKFLGQELGVGSEIVTAMRAHSASKPVQEEACRVLSILSRIPSVKIILRYQGALHAVEKALNRFESLSTAALTVSKLVETSAMETVTFHLSSIADAMSNVLL</sequence>
<evidence type="ECO:0000313" key="10">
    <source>
        <dbReference type="Proteomes" id="UP000241890"/>
    </source>
</evidence>
<dbReference type="InterPro" id="IPR006671">
    <property type="entry name" value="Cyclin_N"/>
</dbReference>
<evidence type="ECO:0000256" key="4">
    <source>
        <dbReference type="ARBA" id="ARBA00023306"/>
    </source>
</evidence>
<dbReference type="SMART" id="SM01332">
    <property type="entry name" value="Cyclin_C"/>
    <property type="match status" value="1"/>
</dbReference>
<dbReference type="Pfam" id="PF23744">
    <property type="entry name" value="ARM_LRRK2"/>
    <property type="match status" value="3"/>
</dbReference>
<dbReference type="InParanoid" id="A0A2R5GL73"/>
<comment type="caution">
    <text evidence="9">The sequence shown here is derived from an EMBL/GenBank/DDBJ whole genome shotgun (WGS) entry which is preliminary data.</text>
</comment>
<dbReference type="InterPro" id="IPR011989">
    <property type="entry name" value="ARM-like"/>
</dbReference>
<dbReference type="InterPro" id="IPR048258">
    <property type="entry name" value="Cyclins_cyclin-box"/>
</dbReference>
<evidence type="ECO:0000256" key="6">
    <source>
        <dbReference type="SAM" id="MobiDB-lite"/>
    </source>
</evidence>
<keyword evidence="3 5" id="KW-0195">Cyclin</keyword>
<dbReference type="SMART" id="SM00385">
    <property type="entry name" value="CYCLIN"/>
    <property type="match status" value="2"/>
</dbReference>
<keyword evidence="4" id="KW-0131">Cell cycle</keyword>
<feature type="region of interest" description="Disordered" evidence="6">
    <location>
        <begin position="1"/>
        <end position="70"/>
    </location>
</feature>
<feature type="compositionally biased region" description="Low complexity" evidence="6">
    <location>
        <begin position="163"/>
        <end position="175"/>
    </location>
</feature>
<dbReference type="InterPro" id="IPR036915">
    <property type="entry name" value="Cyclin-like_sf"/>
</dbReference>
<feature type="compositionally biased region" description="Basic and acidic residues" evidence="6">
    <location>
        <begin position="47"/>
        <end position="57"/>
    </location>
</feature>
<evidence type="ECO:0000256" key="5">
    <source>
        <dbReference type="RuleBase" id="RU000383"/>
    </source>
</evidence>
<accession>A0A2R5GL73</accession>
<dbReference type="Pfam" id="PF00134">
    <property type="entry name" value="Cyclin_N"/>
    <property type="match status" value="1"/>
</dbReference>
<feature type="domain" description="Cyclin-like" evidence="7">
    <location>
        <begin position="369"/>
        <end position="454"/>
    </location>
</feature>
<dbReference type="Gene3D" id="1.10.472.10">
    <property type="entry name" value="Cyclin-like"/>
    <property type="match status" value="2"/>
</dbReference>
<feature type="region of interest" description="Disordered" evidence="6">
    <location>
        <begin position="163"/>
        <end position="194"/>
    </location>
</feature>
<name>A0A2R5GL73_9STRA</name>
<feature type="compositionally biased region" description="Basic and acidic residues" evidence="6">
    <location>
        <begin position="1"/>
        <end position="11"/>
    </location>
</feature>
<dbReference type="PROSITE" id="PS00292">
    <property type="entry name" value="CYCLINS"/>
    <property type="match status" value="1"/>
</dbReference>
<feature type="domain" description="Cyclin-like" evidence="7">
    <location>
        <begin position="272"/>
        <end position="356"/>
    </location>
</feature>
<evidence type="ECO:0000256" key="3">
    <source>
        <dbReference type="ARBA" id="ARBA00023127"/>
    </source>
</evidence>
<dbReference type="InterPro" id="IPR056597">
    <property type="entry name" value="ARM_LRRK2"/>
</dbReference>
<evidence type="ECO:0000256" key="1">
    <source>
        <dbReference type="ARBA" id="ARBA00022618"/>
    </source>
</evidence>
<keyword evidence="10" id="KW-1185">Reference proteome</keyword>
<feature type="compositionally biased region" description="Basic and acidic residues" evidence="6">
    <location>
        <begin position="176"/>
        <end position="187"/>
    </location>
</feature>
<comment type="similarity">
    <text evidence="5">Belongs to the cyclin family.</text>
</comment>
<dbReference type="SMART" id="SM00185">
    <property type="entry name" value="ARM"/>
    <property type="match status" value="7"/>
</dbReference>
<evidence type="ECO:0000259" key="8">
    <source>
        <dbReference type="SMART" id="SM01332"/>
    </source>
</evidence>
<dbReference type="InterPro" id="IPR016024">
    <property type="entry name" value="ARM-type_fold"/>
</dbReference>
<dbReference type="PANTHER" id="PTHR22895">
    <property type="entry name" value="ARMADILLO REPEAT-CONTAINING PROTEIN 6"/>
    <property type="match status" value="1"/>
</dbReference>
<gene>
    <name evidence="9" type="ORF">FCC1311_055952</name>
</gene>
<dbReference type="InterPro" id="IPR000225">
    <property type="entry name" value="Armadillo"/>
</dbReference>
<dbReference type="InterPro" id="IPR013763">
    <property type="entry name" value="Cyclin-like_dom"/>
</dbReference>
<dbReference type="EMBL" id="BEYU01000056">
    <property type="protein sequence ID" value="GBG29373.1"/>
    <property type="molecule type" value="Genomic_DNA"/>
</dbReference>
<evidence type="ECO:0000313" key="9">
    <source>
        <dbReference type="EMBL" id="GBG29373.1"/>
    </source>
</evidence>
<keyword evidence="1" id="KW-0132">Cell division</keyword>
<protein>
    <submittedName>
        <fullName evidence="9">Protein aardvark</fullName>
    </submittedName>
</protein>
<dbReference type="SUPFAM" id="SSF48371">
    <property type="entry name" value="ARM repeat"/>
    <property type="match status" value="3"/>
</dbReference>
<dbReference type="InterPro" id="IPR004367">
    <property type="entry name" value="Cyclin_C-dom"/>
</dbReference>
<dbReference type="Pfam" id="PF02984">
    <property type="entry name" value="Cyclin_C"/>
    <property type="match status" value="1"/>
</dbReference>
<evidence type="ECO:0000259" key="7">
    <source>
        <dbReference type="SMART" id="SM00385"/>
    </source>
</evidence>
<evidence type="ECO:0000256" key="2">
    <source>
        <dbReference type="ARBA" id="ARBA00022737"/>
    </source>
</evidence>
<dbReference type="SUPFAM" id="SSF47954">
    <property type="entry name" value="Cyclin-like"/>
    <property type="match status" value="2"/>
</dbReference>
<dbReference type="GO" id="GO:0051301">
    <property type="term" value="P:cell division"/>
    <property type="evidence" value="ECO:0007669"/>
    <property type="project" value="UniProtKB-KW"/>
</dbReference>
<proteinExistence type="inferred from homology"/>
<reference evidence="9 10" key="1">
    <citation type="submission" date="2017-12" db="EMBL/GenBank/DDBJ databases">
        <title>Sequencing, de novo assembly and annotation of complete genome of a new Thraustochytrid species, strain FCC1311.</title>
        <authorList>
            <person name="Sedici K."/>
            <person name="Godart F."/>
            <person name="Aiese Cigliano R."/>
            <person name="Sanseverino W."/>
            <person name="Barakat M."/>
            <person name="Ortet P."/>
            <person name="Marechal E."/>
            <person name="Cagnac O."/>
            <person name="Amato A."/>
        </authorList>
    </citation>
    <scope>NUCLEOTIDE SEQUENCE [LARGE SCALE GENOMIC DNA]</scope>
</reference>
<dbReference type="Proteomes" id="UP000241890">
    <property type="component" value="Unassembled WGS sequence"/>
</dbReference>
<feature type="domain" description="Cyclin C-terminal" evidence="8">
    <location>
        <begin position="365"/>
        <end position="472"/>
    </location>
</feature>
<keyword evidence="2" id="KW-0677">Repeat</keyword>
<dbReference type="OrthoDB" id="41162at2759"/>
<dbReference type="CDD" id="cd20544">
    <property type="entry name" value="CYCLIN_AtCycD-like_rpt2"/>
    <property type="match status" value="1"/>
</dbReference>
<dbReference type="Gene3D" id="1.25.10.10">
    <property type="entry name" value="Leucine-rich Repeat Variant"/>
    <property type="match status" value="4"/>
</dbReference>